<dbReference type="EMBL" id="VXIV02003214">
    <property type="protein sequence ID" value="KAF6019699.1"/>
    <property type="molecule type" value="Genomic_DNA"/>
</dbReference>
<feature type="chain" id="PRO_5029732281" evidence="2">
    <location>
        <begin position="24"/>
        <end position="286"/>
    </location>
</feature>
<dbReference type="Gene3D" id="3.30.70.330">
    <property type="match status" value="1"/>
</dbReference>
<sequence length="286" mass="30340">MSHNLATLPALLLVFDIPEFVPGVPWLGANSQKVEDDPNITPGSVARSISVSTTASLNPTGRNSTDLGWGSSSKSSWPGQNLVSTSGGDMWKTGNTRPPPGFGKNMNRSMSMPQGPSEKSAFSPVGSSWDNQQALLSSVNVPWLLLRTVPALGDGNLLKTLCSQHGPLQNFFVNANNGQALVRYNTKEESSKAQKNLNSCSFGETTIMAEFVDESEVQKIVEQCQRQPSSLGRSNSVSAAPGSNVWPNTNSSASNLWGGSSSSTWSALPNSGFLPSSDISGNNFNM</sequence>
<protein>
    <submittedName>
        <fullName evidence="5">TNRC6C</fullName>
    </submittedName>
</protein>
<dbReference type="OrthoDB" id="5919166at2759"/>
<feature type="compositionally biased region" description="Polar residues" evidence="1">
    <location>
        <begin position="52"/>
        <end position="66"/>
    </location>
</feature>
<dbReference type="GO" id="GO:0005654">
    <property type="term" value="C:nucleoplasm"/>
    <property type="evidence" value="ECO:0007669"/>
    <property type="project" value="TreeGrafter"/>
</dbReference>
<dbReference type="PANTHER" id="PTHR13020:SF25">
    <property type="entry name" value="PROTEIN GAWKY"/>
    <property type="match status" value="1"/>
</dbReference>
<keyword evidence="6" id="KW-1185">Reference proteome</keyword>
<proteinExistence type="predicted"/>
<dbReference type="PANTHER" id="PTHR13020">
    <property type="entry name" value="TRINUCLEOTIDE REPEAT-CONTAINING GENE 6"/>
    <property type="match status" value="1"/>
</dbReference>
<dbReference type="Proteomes" id="UP000593567">
    <property type="component" value="Unassembled WGS sequence"/>
</dbReference>
<feature type="region of interest" description="Disordered" evidence="1">
    <location>
        <begin position="52"/>
        <end position="95"/>
    </location>
</feature>
<evidence type="ECO:0000313" key="6">
    <source>
        <dbReference type="Proteomes" id="UP000593567"/>
    </source>
</evidence>
<dbReference type="Pfam" id="PF16608">
    <property type="entry name" value="TNRC6-PABC_bdg"/>
    <property type="match status" value="1"/>
</dbReference>
<reference evidence="5" key="1">
    <citation type="submission" date="2020-06" db="EMBL/GenBank/DDBJ databases">
        <title>Draft genome of Bugula neritina, a colonial animal packing powerful symbionts and potential medicines.</title>
        <authorList>
            <person name="Rayko M."/>
        </authorList>
    </citation>
    <scope>NUCLEOTIDE SEQUENCE [LARGE SCALE GENOMIC DNA]</scope>
    <source>
        <strain evidence="5">Kwan_BN1</strain>
    </source>
</reference>
<name>A0A7J7J0I9_BUGNE</name>
<dbReference type="GO" id="GO:0000932">
    <property type="term" value="C:P-body"/>
    <property type="evidence" value="ECO:0007669"/>
    <property type="project" value="TreeGrafter"/>
</dbReference>
<feature type="compositionally biased region" description="Polar residues" evidence="1">
    <location>
        <begin position="77"/>
        <end position="87"/>
    </location>
</feature>
<feature type="region of interest" description="Disordered" evidence="1">
    <location>
        <begin position="229"/>
        <end position="248"/>
    </location>
</feature>
<feature type="signal peptide" evidence="2">
    <location>
        <begin position="1"/>
        <end position="23"/>
    </location>
</feature>
<dbReference type="AlphaFoldDB" id="A0A7J7J0I9"/>
<dbReference type="InterPro" id="IPR012677">
    <property type="entry name" value="Nucleotide-bd_a/b_plait_sf"/>
</dbReference>
<evidence type="ECO:0000259" key="3">
    <source>
        <dbReference type="Pfam" id="PF00076"/>
    </source>
</evidence>
<dbReference type="SUPFAM" id="SSF54928">
    <property type="entry name" value="RNA-binding domain, RBD"/>
    <property type="match status" value="1"/>
</dbReference>
<dbReference type="GO" id="GO:0060213">
    <property type="term" value="P:positive regulation of nuclear-transcribed mRNA poly(A) tail shortening"/>
    <property type="evidence" value="ECO:0007669"/>
    <property type="project" value="TreeGrafter"/>
</dbReference>
<feature type="domain" description="RRM" evidence="3">
    <location>
        <begin position="157"/>
        <end position="207"/>
    </location>
</feature>
<organism evidence="5 6">
    <name type="scientific">Bugula neritina</name>
    <name type="common">Brown bryozoan</name>
    <name type="synonym">Sertularia neritina</name>
    <dbReference type="NCBI Taxonomy" id="10212"/>
    <lineage>
        <taxon>Eukaryota</taxon>
        <taxon>Metazoa</taxon>
        <taxon>Spiralia</taxon>
        <taxon>Lophotrochozoa</taxon>
        <taxon>Bryozoa</taxon>
        <taxon>Gymnolaemata</taxon>
        <taxon>Cheilostomatida</taxon>
        <taxon>Flustrina</taxon>
        <taxon>Buguloidea</taxon>
        <taxon>Bugulidae</taxon>
        <taxon>Bugula</taxon>
    </lineage>
</organism>
<feature type="compositionally biased region" description="Polar residues" evidence="1">
    <location>
        <begin position="229"/>
        <end position="238"/>
    </location>
</feature>
<dbReference type="InterPro" id="IPR052068">
    <property type="entry name" value="GW182_domain"/>
</dbReference>
<dbReference type="InterPro" id="IPR035979">
    <property type="entry name" value="RBD_domain_sf"/>
</dbReference>
<comment type="caution">
    <text evidence="5">The sequence shown here is derived from an EMBL/GenBank/DDBJ whole genome shotgun (WGS) entry which is preliminary data.</text>
</comment>
<dbReference type="Pfam" id="PF00076">
    <property type="entry name" value="RRM_1"/>
    <property type="match status" value="1"/>
</dbReference>
<evidence type="ECO:0000313" key="5">
    <source>
        <dbReference type="EMBL" id="KAF6019699.1"/>
    </source>
</evidence>
<gene>
    <name evidence="5" type="ORF">EB796_021927</name>
</gene>
<dbReference type="GO" id="GO:0003723">
    <property type="term" value="F:RNA binding"/>
    <property type="evidence" value="ECO:0007669"/>
    <property type="project" value="InterPro"/>
</dbReference>
<evidence type="ECO:0000259" key="4">
    <source>
        <dbReference type="Pfam" id="PF16608"/>
    </source>
</evidence>
<dbReference type="InterPro" id="IPR000504">
    <property type="entry name" value="RRM_dom"/>
</dbReference>
<evidence type="ECO:0000256" key="1">
    <source>
        <dbReference type="SAM" id="MobiDB-lite"/>
    </source>
</evidence>
<keyword evidence="2" id="KW-0732">Signal</keyword>
<evidence type="ECO:0000256" key="2">
    <source>
        <dbReference type="SAM" id="SignalP"/>
    </source>
</evidence>
<dbReference type="GO" id="GO:0035195">
    <property type="term" value="P:miRNA-mediated post-transcriptional gene silencing"/>
    <property type="evidence" value="ECO:0007669"/>
    <property type="project" value="TreeGrafter"/>
</dbReference>
<feature type="domain" description="TNRC6 PABC binding" evidence="4">
    <location>
        <begin position="18"/>
        <end position="76"/>
    </location>
</feature>
<dbReference type="InterPro" id="IPR032226">
    <property type="entry name" value="TNRC6_PABC-bd"/>
</dbReference>
<accession>A0A7J7J0I9</accession>